<proteinExistence type="predicted"/>
<keyword evidence="1" id="KW-1133">Transmembrane helix</keyword>
<dbReference type="EMBL" id="MN740275">
    <property type="protein sequence ID" value="QHT97354.1"/>
    <property type="molecule type" value="Genomic_DNA"/>
</dbReference>
<organism evidence="2">
    <name type="scientific">viral metagenome</name>
    <dbReference type="NCBI Taxonomy" id="1070528"/>
    <lineage>
        <taxon>unclassified sequences</taxon>
        <taxon>metagenomes</taxon>
        <taxon>organismal metagenomes</taxon>
    </lineage>
</organism>
<dbReference type="AlphaFoldDB" id="A0A6C0IVL7"/>
<reference evidence="2" key="1">
    <citation type="journal article" date="2020" name="Nature">
        <title>Giant virus diversity and host interactions through global metagenomics.</title>
        <authorList>
            <person name="Schulz F."/>
            <person name="Roux S."/>
            <person name="Paez-Espino D."/>
            <person name="Jungbluth S."/>
            <person name="Walsh D.A."/>
            <person name="Denef V.J."/>
            <person name="McMahon K.D."/>
            <person name="Konstantinidis K.T."/>
            <person name="Eloe-Fadrosh E.A."/>
            <person name="Kyrpides N.C."/>
            <person name="Woyke T."/>
        </authorList>
    </citation>
    <scope>NUCLEOTIDE SEQUENCE</scope>
    <source>
        <strain evidence="2">GVMAG-M-3300025138-11</strain>
    </source>
</reference>
<sequence length="40" mass="5034">MILILGHKFFDTYIYIYLYNIIFKLYTYNINFKLNKLSFM</sequence>
<name>A0A6C0IVL7_9ZZZZ</name>
<evidence type="ECO:0000256" key="1">
    <source>
        <dbReference type="SAM" id="Phobius"/>
    </source>
</evidence>
<accession>A0A6C0IVL7</accession>
<keyword evidence="1" id="KW-0812">Transmembrane</keyword>
<keyword evidence="1" id="KW-0472">Membrane</keyword>
<protein>
    <submittedName>
        <fullName evidence="2">Uncharacterized protein</fullName>
    </submittedName>
</protein>
<evidence type="ECO:0000313" key="2">
    <source>
        <dbReference type="EMBL" id="QHT97354.1"/>
    </source>
</evidence>
<feature type="transmembrane region" description="Helical" evidence="1">
    <location>
        <begin position="12"/>
        <end position="30"/>
    </location>
</feature>